<dbReference type="Proteomes" id="UP000516160">
    <property type="component" value="Chromosome"/>
</dbReference>
<evidence type="ECO:0000313" key="3">
    <source>
        <dbReference type="Proteomes" id="UP000516160"/>
    </source>
</evidence>
<evidence type="ECO:0000313" key="2">
    <source>
        <dbReference type="EMBL" id="QNO13856.1"/>
    </source>
</evidence>
<gene>
    <name evidence="2" type="ORF">HYG86_03280</name>
</gene>
<dbReference type="PROSITE" id="PS50943">
    <property type="entry name" value="HTH_CROC1"/>
    <property type="match status" value="1"/>
</dbReference>
<dbReference type="Gene3D" id="1.25.40.10">
    <property type="entry name" value="Tetratricopeptide repeat domain"/>
    <property type="match status" value="1"/>
</dbReference>
<name>A0A7G9W594_ALKCA</name>
<dbReference type="Pfam" id="PF01381">
    <property type="entry name" value="HTH_3"/>
    <property type="match status" value="1"/>
</dbReference>
<organism evidence="2 3">
    <name type="scientific">Alkalicella caledoniensis</name>
    <dbReference type="NCBI Taxonomy" id="2731377"/>
    <lineage>
        <taxon>Bacteria</taxon>
        <taxon>Bacillati</taxon>
        <taxon>Bacillota</taxon>
        <taxon>Clostridia</taxon>
        <taxon>Eubacteriales</taxon>
        <taxon>Proteinivoracaceae</taxon>
        <taxon>Alkalicella</taxon>
    </lineage>
</organism>
<dbReference type="InterPro" id="IPR011990">
    <property type="entry name" value="TPR-like_helical_dom_sf"/>
</dbReference>
<dbReference type="EMBL" id="CP058559">
    <property type="protein sequence ID" value="QNO13856.1"/>
    <property type="molecule type" value="Genomic_DNA"/>
</dbReference>
<dbReference type="KEGG" id="acae:HYG86_03280"/>
<dbReference type="InterPro" id="IPR001387">
    <property type="entry name" value="Cro/C1-type_HTH"/>
</dbReference>
<proteinExistence type="predicted"/>
<protein>
    <submittedName>
        <fullName evidence="2">Helix-turn-helix transcriptional regulator</fullName>
    </submittedName>
</protein>
<dbReference type="SMART" id="SM00530">
    <property type="entry name" value="HTH_XRE"/>
    <property type="match status" value="1"/>
</dbReference>
<accession>A0A7G9W594</accession>
<dbReference type="SUPFAM" id="SSF47413">
    <property type="entry name" value="lambda repressor-like DNA-binding domains"/>
    <property type="match status" value="1"/>
</dbReference>
<reference evidence="2 3" key="1">
    <citation type="submission" date="2020-07" db="EMBL/GenBank/DDBJ databases">
        <title>Alkalicella. sp. LB2 genome.</title>
        <authorList>
            <person name="Postec A."/>
            <person name="Quemeneur M."/>
        </authorList>
    </citation>
    <scope>NUCLEOTIDE SEQUENCE [LARGE SCALE GENOMIC DNA]</scope>
    <source>
        <strain evidence="2 3">LB2</strain>
    </source>
</reference>
<dbReference type="InterPro" id="IPR010982">
    <property type="entry name" value="Lambda_DNA-bd_dom_sf"/>
</dbReference>
<dbReference type="CDD" id="cd00093">
    <property type="entry name" value="HTH_XRE"/>
    <property type="match status" value="1"/>
</dbReference>
<keyword evidence="3" id="KW-1185">Reference proteome</keyword>
<evidence type="ECO:0000259" key="1">
    <source>
        <dbReference type="PROSITE" id="PS50943"/>
    </source>
</evidence>
<dbReference type="AlphaFoldDB" id="A0A7G9W594"/>
<dbReference type="RefSeq" id="WP_213167519.1">
    <property type="nucleotide sequence ID" value="NZ_CP058559.1"/>
</dbReference>
<feature type="domain" description="HTH cro/C1-type" evidence="1">
    <location>
        <begin position="12"/>
        <end position="67"/>
    </location>
</feature>
<dbReference type="GO" id="GO:0003677">
    <property type="term" value="F:DNA binding"/>
    <property type="evidence" value="ECO:0007669"/>
    <property type="project" value="InterPro"/>
</dbReference>
<dbReference type="SUPFAM" id="SSF48452">
    <property type="entry name" value="TPR-like"/>
    <property type="match status" value="1"/>
</dbReference>
<sequence length="296" mass="34738">MYYNLLLFGDKFKSIRENLKLTREMLSDLSGVHVETIRRIEKGGARIPKSETLEILSFFMKEDLNLILFDYRIDDYSLFKSIRNSLENKLNEGNFDLSTEIIELKKMINPSINNYNQVFIKQLILLAEGIISYRKKDYNNSFEKFNMALTQNTPFFDVNDYKGYIYSPMEIRILMNLAFVLNKLGKTNLYLEILEFCITNQNSTDIIDKLCHNLSSAFLRTGEYEKALKYSKMGVEYCEEKLKVNGLHILYYGKGLAEYYLNNNEYLKSINKAIFLCDLFRKDDFKKIILNSTCST</sequence>